<gene>
    <name evidence="1" type="ORF">UFOPK2766_01822</name>
    <name evidence="2" type="ORF">UFOPK3519_01650</name>
</gene>
<name>A0A6J7H2D5_9ZZZZ</name>
<proteinExistence type="predicted"/>
<evidence type="ECO:0000313" key="1">
    <source>
        <dbReference type="EMBL" id="CAB4754168.1"/>
    </source>
</evidence>
<protein>
    <submittedName>
        <fullName evidence="2">Unannotated protein</fullName>
    </submittedName>
</protein>
<evidence type="ECO:0000313" key="2">
    <source>
        <dbReference type="EMBL" id="CAB4915107.1"/>
    </source>
</evidence>
<reference evidence="2" key="1">
    <citation type="submission" date="2020-05" db="EMBL/GenBank/DDBJ databases">
        <authorList>
            <person name="Chiriac C."/>
            <person name="Salcher M."/>
            <person name="Ghai R."/>
            <person name="Kavagutti S V."/>
        </authorList>
    </citation>
    <scope>NUCLEOTIDE SEQUENCE</scope>
</reference>
<organism evidence="2">
    <name type="scientific">freshwater metagenome</name>
    <dbReference type="NCBI Taxonomy" id="449393"/>
    <lineage>
        <taxon>unclassified sequences</taxon>
        <taxon>metagenomes</taxon>
        <taxon>ecological metagenomes</taxon>
    </lineage>
</organism>
<dbReference type="EMBL" id="CAFBMG010000175">
    <property type="protein sequence ID" value="CAB4915107.1"/>
    <property type="molecule type" value="Genomic_DNA"/>
</dbReference>
<dbReference type="EMBL" id="CAEZYU010000099">
    <property type="protein sequence ID" value="CAB4754168.1"/>
    <property type="molecule type" value="Genomic_DNA"/>
</dbReference>
<dbReference type="AlphaFoldDB" id="A0A6J7H2D5"/>
<accession>A0A6J7H2D5</accession>
<sequence length="72" mass="8194">MNRLKLHSKVGELNGNLIGGARYGGKLAEPREKNLHVVWSIGESVQSVSGWEQFVWEQFVWEQVRTAVTNQN</sequence>